<dbReference type="OrthoDB" id="6375174at2759"/>
<dbReference type="InterPro" id="IPR029021">
    <property type="entry name" value="Prot-tyrosine_phosphatase-like"/>
</dbReference>
<keyword evidence="3" id="KW-1185">Reference proteome</keyword>
<organism evidence="2 3">
    <name type="scientific">Nadsonia fulvescens var. elongata DSM 6958</name>
    <dbReference type="NCBI Taxonomy" id="857566"/>
    <lineage>
        <taxon>Eukaryota</taxon>
        <taxon>Fungi</taxon>
        <taxon>Dikarya</taxon>
        <taxon>Ascomycota</taxon>
        <taxon>Saccharomycotina</taxon>
        <taxon>Dipodascomycetes</taxon>
        <taxon>Dipodascales</taxon>
        <taxon>Dipodascales incertae sedis</taxon>
        <taxon>Nadsonia</taxon>
    </lineage>
</organism>
<dbReference type="EMBL" id="KV454410">
    <property type="protein sequence ID" value="ODQ65129.1"/>
    <property type="molecule type" value="Genomic_DNA"/>
</dbReference>
<dbReference type="SUPFAM" id="SSF52799">
    <property type="entry name" value="(Phosphotyrosine protein) phosphatases II"/>
    <property type="match status" value="1"/>
</dbReference>
<dbReference type="AlphaFoldDB" id="A0A1E3PI84"/>
<dbReference type="PRINTS" id="PR01911">
    <property type="entry name" value="PFDSPHPHTASE"/>
</dbReference>
<sequence length="231" mass="25653">MLSHESQTGLTLSPITTLPLTTMIIPTTNATAVETPKPMPAPKTLEPKPLIPPLHFGVINSNLYRGSHPRSHNYRFLRRLRLSTIVSLTPQPPSEELHEFARQQGINVVWLECGSHNGKSKKKRGVAITSENIVAALSVLLRQSSSPAYVHCMNGTDVVVVLVACLRRLQFWSMASIASEAGTYGGELSVKDQIFVEKFNARREVRANLKEGDMVKWLWKGMSKEVIEGLE</sequence>
<dbReference type="Pfam" id="PF03162">
    <property type="entry name" value="Y_phosphatase2"/>
    <property type="match status" value="1"/>
</dbReference>
<keyword evidence="1" id="KW-0378">Hydrolase</keyword>
<dbReference type="STRING" id="857566.A0A1E3PI84"/>
<evidence type="ECO:0000256" key="1">
    <source>
        <dbReference type="ARBA" id="ARBA00022801"/>
    </source>
</evidence>
<proteinExistence type="predicted"/>
<dbReference type="InterPro" id="IPR020428">
    <property type="entry name" value="PFA-DSPs"/>
</dbReference>
<reference evidence="2 3" key="1">
    <citation type="journal article" date="2016" name="Proc. Natl. Acad. Sci. U.S.A.">
        <title>Comparative genomics of biotechnologically important yeasts.</title>
        <authorList>
            <person name="Riley R."/>
            <person name="Haridas S."/>
            <person name="Wolfe K.H."/>
            <person name="Lopes M.R."/>
            <person name="Hittinger C.T."/>
            <person name="Goeker M."/>
            <person name="Salamov A.A."/>
            <person name="Wisecaver J.H."/>
            <person name="Long T.M."/>
            <person name="Calvey C.H."/>
            <person name="Aerts A.L."/>
            <person name="Barry K.W."/>
            <person name="Choi C."/>
            <person name="Clum A."/>
            <person name="Coughlan A.Y."/>
            <person name="Deshpande S."/>
            <person name="Douglass A.P."/>
            <person name="Hanson S.J."/>
            <person name="Klenk H.-P."/>
            <person name="LaButti K.M."/>
            <person name="Lapidus A."/>
            <person name="Lindquist E.A."/>
            <person name="Lipzen A.M."/>
            <person name="Meier-Kolthoff J.P."/>
            <person name="Ohm R.A."/>
            <person name="Otillar R.P."/>
            <person name="Pangilinan J.L."/>
            <person name="Peng Y."/>
            <person name="Rokas A."/>
            <person name="Rosa C.A."/>
            <person name="Scheuner C."/>
            <person name="Sibirny A.A."/>
            <person name="Slot J.C."/>
            <person name="Stielow J.B."/>
            <person name="Sun H."/>
            <person name="Kurtzman C.P."/>
            <person name="Blackwell M."/>
            <person name="Grigoriev I.V."/>
            <person name="Jeffries T.W."/>
        </authorList>
    </citation>
    <scope>NUCLEOTIDE SEQUENCE [LARGE SCALE GENOMIC DNA]</scope>
    <source>
        <strain evidence="2 3">DSM 6958</strain>
    </source>
</reference>
<accession>A0A1E3PI84</accession>
<dbReference type="InterPro" id="IPR004861">
    <property type="entry name" value="Siw14-like"/>
</dbReference>
<protein>
    <recommendedName>
        <fullName evidence="4">Protein-tyrosine phosphatase</fullName>
    </recommendedName>
</protein>
<gene>
    <name evidence="2" type="ORF">NADFUDRAFT_83199</name>
</gene>
<dbReference type="PANTHER" id="PTHR31126">
    <property type="entry name" value="TYROSINE-PROTEIN PHOSPHATASE"/>
    <property type="match status" value="1"/>
</dbReference>
<dbReference type="GO" id="GO:0016791">
    <property type="term" value="F:phosphatase activity"/>
    <property type="evidence" value="ECO:0007669"/>
    <property type="project" value="InterPro"/>
</dbReference>
<evidence type="ECO:0008006" key="4">
    <source>
        <dbReference type="Google" id="ProtNLM"/>
    </source>
</evidence>
<evidence type="ECO:0000313" key="3">
    <source>
        <dbReference type="Proteomes" id="UP000095009"/>
    </source>
</evidence>
<dbReference type="PANTHER" id="PTHR31126:SF14">
    <property type="entry name" value="TYROSINE-PROTEIN PHOSPHATASE OCA6-RELATED"/>
    <property type="match status" value="1"/>
</dbReference>
<dbReference type="Proteomes" id="UP000095009">
    <property type="component" value="Unassembled WGS sequence"/>
</dbReference>
<evidence type="ECO:0000313" key="2">
    <source>
        <dbReference type="EMBL" id="ODQ65129.1"/>
    </source>
</evidence>
<name>A0A1E3PI84_9ASCO</name>
<dbReference type="Gene3D" id="3.90.190.10">
    <property type="entry name" value="Protein tyrosine phosphatase superfamily"/>
    <property type="match status" value="1"/>
</dbReference>